<evidence type="ECO:0000256" key="3">
    <source>
        <dbReference type="ARBA" id="ARBA00022692"/>
    </source>
</evidence>
<evidence type="ECO:0000256" key="4">
    <source>
        <dbReference type="ARBA" id="ARBA00022989"/>
    </source>
</evidence>
<dbReference type="InterPro" id="IPR005598">
    <property type="entry name" value="ATP_synth_I"/>
</dbReference>
<dbReference type="Pfam" id="PF03899">
    <property type="entry name" value="ATP-synt_I"/>
    <property type="match status" value="1"/>
</dbReference>
<evidence type="ECO:0000256" key="2">
    <source>
        <dbReference type="ARBA" id="ARBA00022475"/>
    </source>
</evidence>
<feature type="transmembrane region" description="Helical" evidence="6">
    <location>
        <begin position="71"/>
        <end position="94"/>
    </location>
</feature>
<name>A0ABV9TE70_9GAMM</name>
<organism evidence="7 8">
    <name type="scientific">Pseudofrancisella aestuarii</name>
    <dbReference type="NCBI Taxonomy" id="2670347"/>
    <lineage>
        <taxon>Bacteria</taxon>
        <taxon>Pseudomonadati</taxon>
        <taxon>Pseudomonadota</taxon>
        <taxon>Gammaproteobacteria</taxon>
        <taxon>Thiotrichales</taxon>
        <taxon>Francisellaceae</taxon>
        <taxon>Pseudofrancisella</taxon>
    </lineage>
</organism>
<evidence type="ECO:0000313" key="7">
    <source>
        <dbReference type="EMBL" id="MFC4892989.1"/>
    </source>
</evidence>
<sequence>MLANVKLDMKKFVISQVVILIIGSCIAYFLYGFEYLFSFSLGGAVVFLANFIFFSRFLVTKQFSPGIELLIFYLSEAIKLSLVALITIFLAIYIKPKLFPYIFGLISLQLVMCFVPMFLVKVK</sequence>
<evidence type="ECO:0000256" key="1">
    <source>
        <dbReference type="ARBA" id="ARBA00004651"/>
    </source>
</evidence>
<dbReference type="Proteomes" id="UP001595926">
    <property type="component" value="Unassembled WGS sequence"/>
</dbReference>
<keyword evidence="8" id="KW-1185">Reference proteome</keyword>
<dbReference type="RefSeq" id="WP_119331015.1">
    <property type="nucleotide sequence ID" value="NZ_JBHSJH010000003.1"/>
</dbReference>
<feature type="transmembrane region" description="Helical" evidence="6">
    <location>
        <begin position="12"/>
        <end position="31"/>
    </location>
</feature>
<keyword evidence="4 6" id="KW-1133">Transmembrane helix</keyword>
<accession>A0ABV9TE70</accession>
<evidence type="ECO:0000256" key="5">
    <source>
        <dbReference type="ARBA" id="ARBA00023136"/>
    </source>
</evidence>
<feature type="transmembrane region" description="Helical" evidence="6">
    <location>
        <begin position="100"/>
        <end position="120"/>
    </location>
</feature>
<keyword evidence="2" id="KW-1003">Cell membrane</keyword>
<evidence type="ECO:0000256" key="6">
    <source>
        <dbReference type="SAM" id="Phobius"/>
    </source>
</evidence>
<reference evidence="8" key="1">
    <citation type="journal article" date="2019" name="Int. J. Syst. Evol. Microbiol.">
        <title>The Global Catalogue of Microorganisms (GCM) 10K type strain sequencing project: providing services to taxonomists for standard genome sequencing and annotation.</title>
        <authorList>
            <consortium name="The Broad Institute Genomics Platform"/>
            <consortium name="The Broad Institute Genome Sequencing Center for Infectious Disease"/>
            <person name="Wu L."/>
            <person name="Ma J."/>
        </authorList>
    </citation>
    <scope>NUCLEOTIDE SEQUENCE [LARGE SCALE GENOMIC DNA]</scope>
    <source>
        <strain evidence="8">CGMCC 1.13718</strain>
    </source>
</reference>
<protein>
    <submittedName>
        <fullName evidence="7">ATP synthase subunit I</fullName>
    </submittedName>
</protein>
<gene>
    <name evidence="7" type="ORF">ACFPDQ_07985</name>
</gene>
<proteinExistence type="predicted"/>
<dbReference type="EMBL" id="JBHSJH010000003">
    <property type="protein sequence ID" value="MFC4892989.1"/>
    <property type="molecule type" value="Genomic_DNA"/>
</dbReference>
<feature type="transmembrane region" description="Helical" evidence="6">
    <location>
        <begin position="37"/>
        <end position="59"/>
    </location>
</feature>
<evidence type="ECO:0000313" key="8">
    <source>
        <dbReference type="Proteomes" id="UP001595926"/>
    </source>
</evidence>
<keyword evidence="5 6" id="KW-0472">Membrane</keyword>
<keyword evidence="3 6" id="KW-0812">Transmembrane</keyword>
<comment type="caution">
    <text evidence="7">The sequence shown here is derived from an EMBL/GenBank/DDBJ whole genome shotgun (WGS) entry which is preliminary data.</text>
</comment>
<comment type="subcellular location">
    <subcellularLocation>
        <location evidence="1">Cell membrane</location>
        <topology evidence="1">Multi-pass membrane protein</topology>
    </subcellularLocation>
</comment>
<dbReference type="PROSITE" id="PS51257">
    <property type="entry name" value="PROKAR_LIPOPROTEIN"/>
    <property type="match status" value="1"/>
</dbReference>